<reference evidence="1 2" key="1">
    <citation type="journal article" date="2017" name="Antonie Van Leeuwenhoek">
        <title>Rhizobium rhizosphaerae sp. nov., a novel species isolated from rice rhizosphere.</title>
        <authorList>
            <person name="Zhao J.J."/>
            <person name="Zhang J."/>
            <person name="Zhang R.J."/>
            <person name="Zhang C.W."/>
            <person name="Yin H.Q."/>
            <person name="Zhang X.X."/>
        </authorList>
    </citation>
    <scope>NUCLEOTIDE SEQUENCE [LARGE SCALE GENOMIC DNA]</scope>
    <source>
        <strain evidence="1 2">S18K6</strain>
    </source>
</reference>
<dbReference type="Proteomes" id="UP000006320">
    <property type="component" value="Unassembled WGS sequence"/>
</dbReference>
<evidence type="ECO:0000313" key="2">
    <source>
        <dbReference type="Proteomes" id="UP000006320"/>
    </source>
</evidence>
<protein>
    <submittedName>
        <fullName evidence="1">Uncharacterized protein</fullName>
    </submittedName>
</protein>
<comment type="caution">
    <text evidence="1">The sequence shown here is derived from an EMBL/GenBank/DDBJ whole genome shotgun (WGS) entry which is preliminary data.</text>
</comment>
<accession>A0AAV3UYI1</accession>
<gene>
    <name evidence="1" type="ORF">GCHA_1894</name>
</gene>
<sequence>MMLISIVTDFVLTLLSLVTMIYSFAKYLIFHKLHDFS</sequence>
<proteinExistence type="predicted"/>
<name>A0AAV3UYI1_9ALTE</name>
<dbReference type="EMBL" id="BAEM01000029">
    <property type="protein sequence ID" value="GAC09845.1"/>
    <property type="molecule type" value="Genomic_DNA"/>
</dbReference>
<dbReference type="AlphaFoldDB" id="A0AAV3UYI1"/>
<evidence type="ECO:0000313" key="1">
    <source>
        <dbReference type="EMBL" id="GAC09845.1"/>
    </source>
</evidence>
<organism evidence="1 2">
    <name type="scientific">Paraglaciecola chathamensis S18K6</name>
    <dbReference type="NCBI Taxonomy" id="1127672"/>
    <lineage>
        <taxon>Bacteria</taxon>
        <taxon>Pseudomonadati</taxon>
        <taxon>Pseudomonadota</taxon>
        <taxon>Gammaproteobacteria</taxon>
        <taxon>Alteromonadales</taxon>
        <taxon>Alteromonadaceae</taxon>
        <taxon>Paraglaciecola</taxon>
    </lineage>
</organism>